<dbReference type="InterPro" id="IPR005496">
    <property type="entry name" value="Integral_membrane_TerC"/>
</dbReference>
<dbReference type="PANTHER" id="PTHR30238">
    <property type="entry name" value="MEMBRANE BOUND PREDICTED REDOX MODULATOR"/>
    <property type="match status" value="1"/>
</dbReference>
<dbReference type="PANTHER" id="PTHR30238:SF6">
    <property type="entry name" value="TERC-LIKE PROTEIN"/>
    <property type="match status" value="1"/>
</dbReference>
<feature type="transmembrane region" description="Helical" evidence="6">
    <location>
        <begin position="63"/>
        <end position="85"/>
    </location>
</feature>
<sequence>MDIAAVTIIIQLIFLEGILSIDNAAVLGAMVAHLPNDRPITWTPVLRFLTAWSQRVLGYQREAALKVGLLGAYVGRGLMLALASVIIHVPWLRAIGAAYLVYLAFHHFAELYHAHRAEAGHDPIPRARGGFWSTVLAIELADLAFSIDNVIAAVALSDAFWVVMTGVAIGILVMRFAATIFTRMIAWEPALQTGAFLLLLAIGAELLAEEMWHVHIEEMTQFVISASILILTVVVARTPLRVPVALAARPLIWLSAMIQLRIEATTAAMTGSFRRKEQPTE</sequence>
<evidence type="ECO:0000313" key="7">
    <source>
        <dbReference type="EMBL" id="ABU56574.1"/>
    </source>
</evidence>
<dbReference type="Pfam" id="PF03741">
    <property type="entry name" value="TerC"/>
    <property type="match status" value="1"/>
</dbReference>
<dbReference type="STRING" id="383372.Rcas_0443"/>
<protein>
    <submittedName>
        <fullName evidence="7">Membrane protein TerC possibly involved in tellurium resistance-like protein</fullName>
    </submittedName>
</protein>
<dbReference type="KEGG" id="rca:Rcas_0443"/>
<keyword evidence="5 6" id="KW-0472">Membrane</keyword>
<feature type="transmembrane region" description="Helical" evidence="6">
    <location>
        <begin position="190"/>
        <end position="208"/>
    </location>
</feature>
<comment type="similarity">
    <text evidence="2">Belongs to the TerC family.</text>
</comment>
<evidence type="ECO:0000256" key="1">
    <source>
        <dbReference type="ARBA" id="ARBA00004141"/>
    </source>
</evidence>
<evidence type="ECO:0000256" key="3">
    <source>
        <dbReference type="ARBA" id="ARBA00022692"/>
    </source>
</evidence>
<feature type="transmembrane region" description="Helical" evidence="6">
    <location>
        <begin position="159"/>
        <end position="178"/>
    </location>
</feature>
<dbReference type="eggNOG" id="COG0861">
    <property type="taxonomic scope" value="Bacteria"/>
</dbReference>
<evidence type="ECO:0000256" key="6">
    <source>
        <dbReference type="SAM" id="Phobius"/>
    </source>
</evidence>
<gene>
    <name evidence="7" type="ordered locus">Rcas_0443</name>
</gene>
<accession>A7NGI7</accession>
<reference evidence="7 8" key="1">
    <citation type="submission" date="2007-08" db="EMBL/GenBank/DDBJ databases">
        <title>Complete sequence of Roseiflexus castenholzii DSM 13941.</title>
        <authorList>
            <consortium name="US DOE Joint Genome Institute"/>
            <person name="Copeland A."/>
            <person name="Lucas S."/>
            <person name="Lapidus A."/>
            <person name="Barry K."/>
            <person name="Glavina del Rio T."/>
            <person name="Dalin E."/>
            <person name="Tice H."/>
            <person name="Pitluck S."/>
            <person name="Thompson L.S."/>
            <person name="Brettin T."/>
            <person name="Bruce D."/>
            <person name="Detter J.C."/>
            <person name="Han C."/>
            <person name="Tapia R."/>
            <person name="Schmutz J."/>
            <person name="Larimer F."/>
            <person name="Land M."/>
            <person name="Hauser L."/>
            <person name="Kyrpides N."/>
            <person name="Mikhailova N."/>
            <person name="Bryant D.A."/>
            <person name="Hanada S."/>
            <person name="Tsukatani Y."/>
            <person name="Richardson P."/>
        </authorList>
    </citation>
    <scope>NUCLEOTIDE SEQUENCE [LARGE SCALE GENOMIC DNA]</scope>
    <source>
        <strain evidence="8">DSM 13941 / HLO8</strain>
    </source>
</reference>
<comment type="subcellular location">
    <subcellularLocation>
        <location evidence="1">Membrane</location>
        <topology evidence="1">Multi-pass membrane protein</topology>
    </subcellularLocation>
</comment>
<name>A7NGI7_ROSCS</name>
<feature type="transmembrane region" description="Helical" evidence="6">
    <location>
        <begin position="220"/>
        <end position="240"/>
    </location>
</feature>
<evidence type="ECO:0000256" key="5">
    <source>
        <dbReference type="ARBA" id="ARBA00023136"/>
    </source>
</evidence>
<dbReference type="RefSeq" id="WP_011997977.1">
    <property type="nucleotide sequence ID" value="NC_009767.1"/>
</dbReference>
<proteinExistence type="inferred from homology"/>
<keyword evidence="3 6" id="KW-0812">Transmembrane</keyword>
<dbReference type="NCBIfam" id="TIGR03716">
    <property type="entry name" value="R_switched_YkoY"/>
    <property type="match status" value="1"/>
</dbReference>
<organism evidence="7 8">
    <name type="scientific">Roseiflexus castenholzii (strain DSM 13941 / HLO8)</name>
    <dbReference type="NCBI Taxonomy" id="383372"/>
    <lineage>
        <taxon>Bacteria</taxon>
        <taxon>Bacillati</taxon>
        <taxon>Chloroflexota</taxon>
        <taxon>Chloroflexia</taxon>
        <taxon>Chloroflexales</taxon>
        <taxon>Roseiflexineae</taxon>
        <taxon>Roseiflexaceae</taxon>
        <taxon>Roseiflexus</taxon>
    </lineage>
</organism>
<keyword evidence="4 6" id="KW-1133">Transmembrane helix</keyword>
<evidence type="ECO:0000313" key="8">
    <source>
        <dbReference type="Proteomes" id="UP000000263"/>
    </source>
</evidence>
<dbReference type="AlphaFoldDB" id="A7NGI7"/>
<dbReference type="Proteomes" id="UP000000263">
    <property type="component" value="Chromosome"/>
</dbReference>
<dbReference type="OrthoDB" id="9806211at2"/>
<dbReference type="EMBL" id="CP000804">
    <property type="protein sequence ID" value="ABU56574.1"/>
    <property type="molecule type" value="Genomic_DNA"/>
</dbReference>
<dbReference type="HOGENOM" id="CLU_070543_1_1_0"/>
<evidence type="ECO:0000256" key="2">
    <source>
        <dbReference type="ARBA" id="ARBA00007511"/>
    </source>
</evidence>
<dbReference type="InterPro" id="IPR022493">
    <property type="entry name" value="CHP03716_TM_YkoY"/>
</dbReference>
<evidence type="ECO:0000256" key="4">
    <source>
        <dbReference type="ARBA" id="ARBA00022989"/>
    </source>
</evidence>
<dbReference type="GO" id="GO:0016020">
    <property type="term" value="C:membrane"/>
    <property type="evidence" value="ECO:0007669"/>
    <property type="project" value="UniProtKB-SubCell"/>
</dbReference>
<keyword evidence="8" id="KW-1185">Reference proteome</keyword>